<name>A0A9W7G2Y4_9STRA</name>
<feature type="region of interest" description="Disordered" evidence="1">
    <location>
        <begin position="537"/>
        <end position="625"/>
    </location>
</feature>
<dbReference type="InterPro" id="IPR003034">
    <property type="entry name" value="SAP_dom"/>
</dbReference>
<dbReference type="GO" id="GO:0016925">
    <property type="term" value="P:protein sumoylation"/>
    <property type="evidence" value="ECO:0007669"/>
    <property type="project" value="TreeGrafter"/>
</dbReference>
<dbReference type="PANTHER" id="PTHR10782">
    <property type="entry name" value="ZINC FINGER MIZ DOMAIN-CONTAINING PROTEIN"/>
    <property type="match status" value="1"/>
</dbReference>
<reference evidence="4" key="1">
    <citation type="journal article" date="2023" name="Commun. Biol.">
        <title>Genome analysis of Parmales, the sister group of diatoms, reveals the evolutionary specialization of diatoms from phago-mixotrophs to photoautotrophs.</title>
        <authorList>
            <person name="Ban H."/>
            <person name="Sato S."/>
            <person name="Yoshikawa S."/>
            <person name="Yamada K."/>
            <person name="Nakamura Y."/>
            <person name="Ichinomiya M."/>
            <person name="Sato N."/>
            <person name="Blanc-Mathieu R."/>
            <person name="Endo H."/>
            <person name="Kuwata A."/>
            <person name="Ogata H."/>
        </authorList>
    </citation>
    <scope>NUCLEOTIDE SEQUENCE [LARGE SCALE GENOMIC DNA]</scope>
</reference>
<proteinExistence type="predicted"/>
<feature type="compositionally biased region" description="Basic and acidic residues" evidence="1">
    <location>
        <begin position="584"/>
        <end position="600"/>
    </location>
</feature>
<dbReference type="InterPro" id="IPR013083">
    <property type="entry name" value="Znf_RING/FYVE/PHD"/>
</dbReference>
<dbReference type="GO" id="GO:0061665">
    <property type="term" value="F:SUMO ligase activity"/>
    <property type="evidence" value="ECO:0007669"/>
    <property type="project" value="TreeGrafter"/>
</dbReference>
<gene>
    <name evidence="3" type="ORF">TrCOL_g1830</name>
</gene>
<dbReference type="GO" id="GO:0000785">
    <property type="term" value="C:chromatin"/>
    <property type="evidence" value="ECO:0007669"/>
    <property type="project" value="TreeGrafter"/>
</dbReference>
<dbReference type="EMBL" id="BRYA01000690">
    <property type="protein sequence ID" value="GMI29898.1"/>
    <property type="molecule type" value="Genomic_DNA"/>
</dbReference>
<evidence type="ECO:0000313" key="4">
    <source>
        <dbReference type="Proteomes" id="UP001165065"/>
    </source>
</evidence>
<evidence type="ECO:0000256" key="1">
    <source>
        <dbReference type="SAM" id="MobiDB-lite"/>
    </source>
</evidence>
<dbReference type="PANTHER" id="PTHR10782:SF4">
    <property type="entry name" value="TONALLI, ISOFORM E"/>
    <property type="match status" value="1"/>
</dbReference>
<feature type="domain" description="SAP" evidence="2">
    <location>
        <begin position="25"/>
        <end position="59"/>
    </location>
</feature>
<organism evidence="3 4">
    <name type="scientific">Triparma columacea</name>
    <dbReference type="NCBI Taxonomy" id="722753"/>
    <lineage>
        <taxon>Eukaryota</taxon>
        <taxon>Sar</taxon>
        <taxon>Stramenopiles</taxon>
        <taxon>Ochrophyta</taxon>
        <taxon>Bolidophyceae</taxon>
        <taxon>Parmales</taxon>
        <taxon>Triparmaceae</taxon>
        <taxon>Triparma</taxon>
    </lineage>
</organism>
<feature type="compositionally biased region" description="Low complexity" evidence="1">
    <location>
        <begin position="149"/>
        <end position="161"/>
    </location>
</feature>
<protein>
    <recommendedName>
        <fullName evidence="2">SAP domain-containing protein</fullName>
    </recommendedName>
</protein>
<dbReference type="Gene3D" id="3.30.40.10">
    <property type="entry name" value="Zinc/RING finger domain, C3HC4 (zinc finger)"/>
    <property type="match status" value="1"/>
</dbReference>
<accession>A0A9W7G2Y4</accession>
<evidence type="ECO:0000259" key="2">
    <source>
        <dbReference type="PROSITE" id="PS50800"/>
    </source>
</evidence>
<keyword evidence="4" id="KW-1185">Reference proteome</keyword>
<feature type="compositionally biased region" description="Low complexity" evidence="1">
    <location>
        <begin position="175"/>
        <end position="189"/>
    </location>
</feature>
<feature type="compositionally biased region" description="Low complexity" evidence="1">
    <location>
        <begin position="113"/>
        <end position="126"/>
    </location>
</feature>
<comment type="caution">
    <text evidence="3">The sequence shown here is derived from an EMBL/GenBank/DDBJ whole genome shotgun (WGS) entry which is preliminary data.</text>
</comment>
<dbReference type="AlphaFoldDB" id="A0A9W7G2Y4"/>
<dbReference type="OrthoDB" id="199701at2759"/>
<feature type="region of interest" description="Disordered" evidence="1">
    <location>
        <begin position="113"/>
        <end position="190"/>
    </location>
</feature>
<dbReference type="Proteomes" id="UP001165065">
    <property type="component" value="Unassembled WGS sequence"/>
</dbReference>
<dbReference type="PROSITE" id="PS50800">
    <property type="entry name" value="SAP"/>
    <property type="match status" value="1"/>
</dbReference>
<evidence type="ECO:0000313" key="3">
    <source>
        <dbReference type="EMBL" id="GMI29898.1"/>
    </source>
</evidence>
<sequence length="635" mass="68503">MTNAMEDARREDLWLAIKRRRCSELNSLRVPQLKELCVIMGTLKSGPKAAIIARLVSSLETSFRMSMDRFESQESRRKALDDLKGWFQAIDDRKSGGGKLGTAITGSMIPAGTTTQQQEQRQQVQQGASYPYARQQSNSVSPPVPLGRSMSSSSTSTTASSINLGHNVPPPPPNLSSSSSSTPLASLRPHTSTTSLLSNFTYSTSTMTARCTIVVPAPASSPSLFPLLSTSETSPSNPSLASSSFITRLQSWDPFIHQPTPLSRPFVTMKIKPNTLKVNAGGTRPRLEPKSVGRCTFDSGDYKGDVWVVFLPVDKPGEGESDCHVWPKGTDIWIDGGYHTVKQRKQQSHDRSKWLGMSYMLSVPSSNRRRLRTVVITSSDDIAYVGCVIGGRRQSDDEVIKTVMSNVPTYSVDKCVTDATRWAKGKAVCLDGEEEVDMEGLKVRLNLKDVNSMQVIDNPVVGRGCEHSQAFDCGYFVKMNAFPSARRWACPVCGRKTEVGSLVRSGLFGEALEMGGGKEGCKGKVLVVECDGGGWGVEVDDNKPGDKRRKRKSGGGGGTPTKEEDEEEGMMGMLESTPNAKVRKVGEGGFRDGAFREEVRGGGGGGGTASTTTTTTTKGGGGGGREIEIIEIDSD</sequence>